<dbReference type="InterPro" id="IPR036390">
    <property type="entry name" value="WH_DNA-bd_sf"/>
</dbReference>
<dbReference type="SMART" id="SM00418">
    <property type="entry name" value="HTH_ARSR"/>
    <property type="match status" value="1"/>
</dbReference>
<reference evidence="5 6" key="1">
    <citation type="submission" date="2015-09" db="EMBL/GenBank/DDBJ databases">
        <authorList>
            <consortium name="Pathogen Informatics"/>
        </authorList>
    </citation>
    <scope>NUCLEOTIDE SEQUENCE [LARGE SCALE GENOMIC DNA]</scope>
    <source>
        <strain evidence="5 6">2789STDY5834855</strain>
    </source>
</reference>
<sequence>MGNKYDINVKIFKALSDSNRLQIINILSSGERCACRLLDHFKITQPTLSHHMKVLIECGLVNSRKEGTWNYYSLNEENTRALLMFLNELMLDNKKSVIEEDNNCNC</sequence>
<dbReference type="GO" id="GO:0003700">
    <property type="term" value="F:DNA-binding transcription factor activity"/>
    <property type="evidence" value="ECO:0007669"/>
    <property type="project" value="InterPro"/>
</dbReference>
<dbReference type="PROSITE" id="PS50987">
    <property type="entry name" value="HTH_ARSR_2"/>
    <property type="match status" value="1"/>
</dbReference>
<evidence type="ECO:0000313" key="6">
    <source>
        <dbReference type="Proteomes" id="UP000095558"/>
    </source>
</evidence>
<keyword evidence="1" id="KW-0805">Transcription regulation</keyword>
<dbReference type="Gene3D" id="1.10.10.10">
    <property type="entry name" value="Winged helix-like DNA-binding domain superfamily/Winged helix DNA-binding domain"/>
    <property type="match status" value="1"/>
</dbReference>
<evidence type="ECO:0000313" key="5">
    <source>
        <dbReference type="EMBL" id="CUO59722.1"/>
    </source>
</evidence>
<keyword evidence="2" id="KW-0238">DNA-binding</keyword>
<organism evidence="5 6">
    <name type="scientific">Clostridium disporicum</name>
    <dbReference type="NCBI Taxonomy" id="84024"/>
    <lineage>
        <taxon>Bacteria</taxon>
        <taxon>Bacillati</taxon>
        <taxon>Bacillota</taxon>
        <taxon>Clostridia</taxon>
        <taxon>Eubacteriales</taxon>
        <taxon>Clostridiaceae</taxon>
        <taxon>Clostridium</taxon>
    </lineage>
</organism>
<dbReference type="NCBIfam" id="NF033788">
    <property type="entry name" value="HTH_metalloreg"/>
    <property type="match status" value="1"/>
</dbReference>
<proteinExistence type="predicted"/>
<evidence type="ECO:0000259" key="4">
    <source>
        <dbReference type="PROSITE" id="PS50987"/>
    </source>
</evidence>
<protein>
    <submittedName>
        <fullName evidence="5">ArsR family transcriptional regulator</fullName>
    </submittedName>
</protein>
<dbReference type="InterPro" id="IPR036388">
    <property type="entry name" value="WH-like_DNA-bd_sf"/>
</dbReference>
<dbReference type="PANTHER" id="PTHR33154">
    <property type="entry name" value="TRANSCRIPTIONAL REGULATOR, ARSR FAMILY"/>
    <property type="match status" value="1"/>
</dbReference>
<dbReference type="RefSeq" id="WP_055277515.1">
    <property type="nucleotide sequence ID" value="NZ_CYZV01000033.1"/>
</dbReference>
<dbReference type="CDD" id="cd00090">
    <property type="entry name" value="HTH_ARSR"/>
    <property type="match status" value="1"/>
</dbReference>
<dbReference type="InterPro" id="IPR051081">
    <property type="entry name" value="HTH_MetalResp_TranReg"/>
</dbReference>
<accession>A0A174GB53</accession>
<dbReference type="PRINTS" id="PR00778">
    <property type="entry name" value="HTHARSR"/>
</dbReference>
<feature type="domain" description="HTH arsR-type" evidence="4">
    <location>
        <begin position="1"/>
        <end position="94"/>
    </location>
</feature>
<dbReference type="PANTHER" id="PTHR33154:SF18">
    <property type="entry name" value="ARSENICAL RESISTANCE OPERON REPRESSOR"/>
    <property type="match status" value="1"/>
</dbReference>
<name>A0A174GB53_9CLOT</name>
<dbReference type="SUPFAM" id="SSF46785">
    <property type="entry name" value="Winged helix' DNA-binding domain"/>
    <property type="match status" value="1"/>
</dbReference>
<dbReference type="InterPro" id="IPR001845">
    <property type="entry name" value="HTH_ArsR_DNA-bd_dom"/>
</dbReference>
<dbReference type="InterPro" id="IPR011991">
    <property type="entry name" value="ArsR-like_HTH"/>
</dbReference>
<dbReference type="AlphaFoldDB" id="A0A174GB53"/>
<evidence type="ECO:0000256" key="2">
    <source>
        <dbReference type="ARBA" id="ARBA00023125"/>
    </source>
</evidence>
<keyword evidence="3" id="KW-0804">Transcription</keyword>
<dbReference type="EMBL" id="CYZV01000033">
    <property type="protein sequence ID" value="CUO59722.1"/>
    <property type="molecule type" value="Genomic_DNA"/>
</dbReference>
<dbReference type="Pfam" id="PF01022">
    <property type="entry name" value="HTH_5"/>
    <property type="match status" value="1"/>
</dbReference>
<evidence type="ECO:0000256" key="1">
    <source>
        <dbReference type="ARBA" id="ARBA00023015"/>
    </source>
</evidence>
<dbReference type="GO" id="GO:0003677">
    <property type="term" value="F:DNA binding"/>
    <property type="evidence" value="ECO:0007669"/>
    <property type="project" value="UniProtKB-KW"/>
</dbReference>
<gene>
    <name evidence="5" type="primary">arsR_2</name>
    <name evidence="5" type="ORF">ERS852470_02801</name>
</gene>
<evidence type="ECO:0000256" key="3">
    <source>
        <dbReference type="ARBA" id="ARBA00023163"/>
    </source>
</evidence>
<dbReference type="Proteomes" id="UP000095558">
    <property type="component" value="Unassembled WGS sequence"/>
</dbReference>
<dbReference type="OrthoDB" id="9798835at2"/>